<dbReference type="GO" id="GO:0003677">
    <property type="term" value="F:DNA binding"/>
    <property type="evidence" value="ECO:0007669"/>
    <property type="project" value="InterPro"/>
</dbReference>
<dbReference type="InterPro" id="IPR005224">
    <property type="entry name" value="SfsA"/>
</dbReference>
<feature type="domain" description="SfsA N-terminal OB" evidence="2">
    <location>
        <begin position="19"/>
        <end position="70"/>
    </location>
</feature>
<evidence type="ECO:0000313" key="3">
    <source>
        <dbReference type="EMBL" id="HIQ29057.1"/>
    </source>
</evidence>
<protein>
    <submittedName>
        <fullName evidence="3">DNA/RNA nuclease SfsA</fullName>
    </submittedName>
</protein>
<dbReference type="AlphaFoldDB" id="A0A833E950"/>
<accession>A0A833E950</accession>
<organism evidence="3 4">
    <name type="scientific">Caldiarchaeum subterraneum</name>
    <dbReference type="NCBI Taxonomy" id="311458"/>
    <lineage>
        <taxon>Archaea</taxon>
        <taxon>Nitrososphaerota</taxon>
        <taxon>Candidatus Caldarchaeales</taxon>
        <taxon>Candidatus Caldarchaeaceae</taxon>
        <taxon>Candidatus Caldarchaeum</taxon>
    </lineage>
</organism>
<dbReference type="Gene3D" id="2.40.50.580">
    <property type="match status" value="1"/>
</dbReference>
<dbReference type="EMBL" id="DQVM01000012">
    <property type="protein sequence ID" value="HIQ29057.1"/>
    <property type="molecule type" value="Genomic_DNA"/>
</dbReference>
<dbReference type="Proteomes" id="UP000608579">
    <property type="component" value="Unassembled WGS sequence"/>
</dbReference>
<proteinExistence type="predicted"/>
<evidence type="ECO:0000313" key="4">
    <source>
        <dbReference type="Proteomes" id="UP000608579"/>
    </source>
</evidence>
<dbReference type="Gene3D" id="3.40.1350.60">
    <property type="match status" value="1"/>
</dbReference>
<dbReference type="PANTHER" id="PTHR30545">
    <property type="entry name" value="SUGAR FERMENTATION STIMULATION PROTEIN A"/>
    <property type="match status" value="1"/>
</dbReference>
<dbReference type="NCBIfam" id="TIGR00230">
    <property type="entry name" value="sfsA"/>
    <property type="match status" value="1"/>
</dbReference>
<dbReference type="PANTHER" id="PTHR30545:SF2">
    <property type="entry name" value="SUGAR FERMENTATION STIMULATION PROTEIN A"/>
    <property type="match status" value="1"/>
</dbReference>
<evidence type="ECO:0000259" key="1">
    <source>
        <dbReference type="Pfam" id="PF03749"/>
    </source>
</evidence>
<comment type="caution">
    <text evidence="3">The sequence shown here is derived from an EMBL/GenBank/DDBJ whole genome shotgun (WGS) entry which is preliminary data.</text>
</comment>
<evidence type="ECO:0000259" key="2">
    <source>
        <dbReference type="Pfam" id="PF17746"/>
    </source>
</evidence>
<dbReference type="InterPro" id="IPR040452">
    <property type="entry name" value="SfsA_C"/>
</dbReference>
<gene>
    <name evidence="3" type="primary">sfsA</name>
    <name evidence="3" type="ORF">EYH45_00670</name>
</gene>
<sequence>MGNKVVLGRVDDVFLAFVVDRLSRVSVLAEAEGARFLCHLRNTGRLPDFIYEGAPILVQPRPRGRTHALLVGAPVEGGGAALLDTYMQSRYFEKALSVNAVSWFSGYSLLKRDVKVMDSRIDYLIRGGRGRRGYMELKSAVYLDHSDGYAMYPDTVSERGRRHVKLLAKLARRGGRVIITFLACHPRAVGFKPCIEGDPIMPTLLREAGESGVELRAVRLYVDPSLNVVLDNDDLPIKLD</sequence>
<reference evidence="3" key="1">
    <citation type="journal article" date="2020" name="ISME J.">
        <title>Gammaproteobacteria mediating utilization of methyl-, sulfur- and petroleum organic compounds in deep ocean hydrothermal plumes.</title>
        <authorList>
            <person name="Zhou Z."/>
            <person name="Liu Y."/>
            <person name="Pan J."/>
            <person name="Cron B.R."/>
            <person name="Toner B.M."/>
            <person name="Anantharaman K."/>
            <person name="Breier J.A."/>
            <person name="Dick G.J."/>
            <person name="Li M."/>
        </authorList>
    </citation>
    <scope>NUCLEOTIDE SEQUENCE</scope>
    <source>
        <strain evidence="3">SZUA-1515</strain>
    </source>
</reference>
<feature type="domain" description="Sugar fermentation stimulation protein C-terminal" evidence="1">
    <location>
        <begin position="88"/>
        <end position="224"/>
    </location>
</feature>
<dbReference type="CDD" id="cd22358">
    <property type="entry name" value="SfsA-like_archaeal"/>
    <property type="match status" value="1"/>
</dbReference>
<dbReference type="InterPro" id="IPR041465">
    <property type="entry name" value="SfsA_N"/>
</dbReference>
<dbReference type="Pfam" id="PF17746">
    <property type="entry name" value="SfsA_N"/>
    <property type="match status" value="1"/>
</dbReference>
<dbReference type="Pfam" id="PF03749">
    <property type="entry name" value="SfsA"/>
    <property type="match status" value="1"/>
</dbReference>
<name>A0A833E950_CALS0</name>